<dbReference type="OrthoDB" id="5401654at2759"/>
<name>A0A517LI80_9PEZI</name>
<dbReference type="EMBL" id="CP042197">
    <property type="protein sequence ID" value="QDS75348.1"/>
    <property type="molecule type" value="Genomic_DNA"/>
</dbReference>
<feature type="region of interest" description="Disordered" evidence="1">
    <location>
        <begin position="1"/>
        <end position="108"/>
    </location>
</feature>
<organism evidence="2 3">
    <name type="scientific">Venturia effusa</name>
    <dbReference type="NCBI Taxonomy" id="50376"/>
    <lineage>
        <taxon>Eukaryota</taxon>
        <taxon>Fungi</taxon>
        <taxon>Dikarya</taxon>
        <taxon>Ascomycota</taxon>
        <taxon>Pezizomycotina</taxon>
        <taxon>Dothideomycetes</taxon>
        <taxon>Pleosporomycetidae</taxon>
        <taxon>Venturiales</taxon>
        <taxon>Venturiaceae</taxon>
        <taxon>Venturia</taxon>
    </lineage>
</organism>
<reference evidence="2 3" key="1">
    <citation type="submission" date="2019-07" db="EMBL/GenBank/DDBJ databases">
        <title>Finished genome of Venturia effusa.</title>
        <authorList>
            <person name="Young C.A."/>
            <person name="Cox M.P."/>
            <person name="Ganley A.R.D."/>
            <person name="David W.J."/>
        </authorList>
    </citation>
    <scope>NUCLEOTIDE SEQUENCE [LARGE SCALE GENOMIC DNA]</scope>
    <source>
        <strain evidence="3">albino</strain>
    </source>
</reference>
<feature type="compositionally biased region" description="Polar residues" evidence="1">
    <location>
        <begin position="237"/>
        <end position="247"/>
    </location>
</feature>
<feature type="region of interest" description="Disordered" evidence="1">
    <location>
        <begin position="226"/>
        <end position="261"/>
    </location>
</feature>
<dbReference type="PANTHER" id="PTHR39610:SF1">
    <property type="match status" value="1"/>
</dbReference>
<feature type="compositionally biased region" description="Polar residues" evidence="1">
    <location>
        <begin position="8"/>
        <end position="28"/>
    </location>
</feature>
<feature type="compositionally biased region" description="Low complexity" evidence="1">
    <location>
        <begin position="123"/>
        <end position="150"/>
    </location>
</feature>
<proteinExistence type="predicted"/>
<protein>
    <submittedName>
        <fullName evidence="2">Uncharacterized protein</fullName>
    </submittedName>
</protein>
<keyword evidence="3" id="KW-1185">Reference proteome</keyword>
<dbReference type="STRING" id="50376.A0A517LI80"/>
<evidence type="ECO:0000256" key="1">
    <source>
        <dbReference type="SAM" id="MobiDB-lite"/>
    </source>
</evidence>
<feature type="region of interest" description="Disordered" evidence="1">
    <location>
        <begin position="120"/>
        <end position="200"/>
    </location>
</feature>
<dbReference type="AlphaFoldDB" id="A0A517LI80"/>
<feature type="compositionally biased region" description="Polar residues" evidence="1">
    <location>
        <begin position="175"/>
        <end position="199"/>
    </location>
</feature>
<sequence>MAPPDLNSVPSSPRNSTTTPHAAQTSSPLAGHSPRPTPVSRRASQIPSLPLASPGGVIPASAQTTQPFPPLSPVTTSGSFENGVPIRHPRPMTPAELHMELEKEQEAVVNRLTRELNALRAHSSSVASNTSSTSQQNAHLLDPSDPSSLPAPTQPTPSRRHRSSSSASIGRPLITASTPSALSRTHSTSIPQSAVSSTSRYEEVLLHKQELDDAKKENERLRNRVRELEAQLRGRRQSSAPRSSAGQSRERSMASRSTRAE</sequence>
<dbReference type="PANTHER" id="PTHR39610">
    <property type="entry name" value="BZIP DOMAIN-CONTAINING PROTEIN-RELATED"/>
    <property type="match status" value="1"/>
</dbReference>
<gene>
    <name evidence="2" type="ORF">FKW77_002125</name>
</gene>
<evidence type="ECO:0000313" key="3">
    <source>
        <dbReference type="Proteomes" id="UP000316270"/>
    </source>
</evidence>
<feature type="compositionally biased region" description="Basic and acidic residues" evidence="1">
    <location>
        <begin position="248"/>
        <end position="261"/>
    </location>
</feature>
<accession>A0A517LI80</accession>
<evidence type="ECO:0000313" key="2">
    <source>
        <dbReference type="EMBL" id="QDS75348.1"/>
    </source>
</evidence>
<dbReference type="Proteomes" id="UP000316270">
    <property type="component" value="Chromosome 13"/>
</dbReference>
<feature type="compositionally biased region" description="Basic and acidic residues" evidence="1">
    <location>
        <begin position="97"/>
        <end position="106"/>
    </location>
</feature>